<keyword evidence="3 8" id="KW-0812">Transmembrane</keyword>
<organism evidence="11 12">
    <name type="scientific">Sphagnurus paluster</name>
    <dbReference type="NCBI Taxonomy" id="117069"/>
    <lineage>
        <taxon>Eukaryota</taxon>
        <taxon>Fungi</taxon>
        <taxon>Dikarya</taxon>
        <taxon>Basidiomycota</taxon>
        <taxon>Agaricomycotina</taxon>
        <taxon>Agaricomycetes</taxon>
        <taxon>Agaricomycetidae</taxon>
        <taxon>Agaricales</taxon>
        <taxon>Tricholomatineae</taxon>
        <taxon>Lyophyllaceae</taxon>
        <taxon>Sphagnurus</taxon>
    </lineage>
</organism>
<sequence length="750" mass="82638">MSRMTAAQVIALGEYLEPSFDPASLTVSQILGILGYHNVKYPTPYSKPKLVVIFNEEIKAKATKLKKERIKKENSIASEDGIVDGATGQPLRQPPPVARRASRRLSKAPVQEDDDDEPLPRPDPPKRRRSSAQPSLGGPSRRTTVTTRAALIEESEPEEELPVKKIGRGKKNSETAGAHARRVSVAAADDSGWEDNNIFQSGAESSSPARPSPVRTKAARKIAAPRKSRKSSSAPPQILFPSPPQAPSSPEDNRFSPPQSIFRPQFSPILPASTQPKLARNTPAPEHRLPLRSAQPRHYEDSGDELDVINGRLPMHDIPAIKEEGSQELIVEENNTQVGREAHLFEDDLPVRDSADSDHVSLAGSQHITLGNLTPRHQNLSQGSRGPVATSLRLASIFVGLLVAYATIIFKQESAAIGYCDTGTSPRKTTLSLSSSPAELAWKILTELLDGLPGLGSVALPSRCIEDPRRKRNIGVLGKAIESLLGQERGRRICTGGKVLEESIKDVDGGEANRWGLELESLRELMKKKTPSHLLPTFDDTFNEAIQQLIQWGGVIIGEDSKNHRYVAHKTANLTWDCVVTVKAREIWTEWRATVFGKQFTSLTILLERPSFFFMTAIALVTLSVLFGRARAAQKRLQNKRVADLVQIALDTLRNQELAHHIDPVTAPQPYLSSLQLRDLILQDEHSVASRSRLWDQVERVVEGNANVRANLQEIHGGDEMRVWRWVGSSSGGVRKQVQVEQDVELEGNA</sequence>
<dbReference type="InterPro" id="IPR041885">
    <property type="entry name" value="MAN1_winged_helix_dom"/>
</dbReference>
<dbReference type="GO" id="GO:0071763">
    <property type="term" value="P:nuclear membrane organization"/>
    <property type="evidence" value="ECO:0007669"/>
    <property type="project" value="TreeGrafter"/>
</dbReference>
<feature type="domain" description="HeH/LEM" evidence="10">
    <location>
        <begin position="22"/>
        <end position="56"/>
    </location>
</feature>
<feature type="region of interest" description="Disordered" evidence="7">
    <location>
        <begin position="81"/>
        <end position="289"/>
    </location>
</feature>
<keyword evidence="12" id="KW-1185">Reference proteome</keyword>
<evidence type="ECO:0000259" key="9">
    <source>
        <dbReference type="Pfam" id="PF09402"/>
    </source>
</evidence>
<evidence type="ECO:0000256" key="8">
    <source>
        <dbReference type="SAM" id="Phobius"/>
    </source>
</evidence>
<evidence type="ECO:0000259" key="10">
    <source>
        <dbReference type="Pfam" id="PF12949"/>
    </source>
</evidence>
<feature type="transmembrane region" description="Helical" evidence="8">
    <location>
        <begin position="612"/>
        <end position="630"/>
    </location>
</feature>
<evidence type="ECO:0000313" key="12">
    <source>
        <dbReference type="Proteomes" id="UP000717328"/>
    </source>
</evidence>
<feature type="compositionally biased region" description="Polar residues" evidence="7">
    <location>
        <begin position="197"/>
        <end position="209"/>
    </location>
</feature>
<name>A0A9P7KN62_9AGAR</name>
<dbReference type="Proteomes" id="UP000717328">
    <property type="component" value="Unassembled WGS sequence"/>
</dbReference>
<dbReference type="GO" id="GO:0003682">
    <property type="term" value="F:chromatin binding"/>
    <property type="evidence" value="ECO:0007669"/>
    <property type="project" value="InterPro"/>
</dbReference>
<dbReference type="InterPro" id="IPR018996">
    <property type="entry name" value="Man1/Src1-like_C"/>
</dbReference>
<feature type="domain" description="Man1/Src1-like C-terminal" evidence="9">
    <location>
        <begin position="453"/>
        <end position="729"/>
    </location>
</feature>
<dbReference type="CDD" id="cd12935">
    <property type="entry name" value="LEM_like"/>
    <property type="match status" value="1"/>
</dbReference>
<accession>A0A9P7KN62</accession>
<dbReference type="InterPro" id="IPR044780">
    <property type="entry name" value="Heh2/Src1"/>
</dbReference>
<evidence type="ECO:0000256" key="7">
    <source>
        <dbReference type="SAM" id="MobiDB-lite"/>
    </source>
</evidence>
<evidence type="ECO:0000256" key="4">
    <source>
        <dbReference type="ARBA" id="ARBA00022989"/>
    </source>
</evidence>
<dbReference type="GO" id="GO:0005637">
    <property type="term" value="C:nuclear inner membrane"/>
    <property type="evidence" value="ECO:0007669"/>
    <property type="project" value="UniProtKB-SubCell"/>
</dbReference>
<reference evidence="11" key="2">
    <citation type="submission" date="2021-10" db="EMBL/GenBank/DDBJ databases">
        <title>Phylogenomics reveals ancestral predisposition of the termite-cultivated fungus Termitomyces towards a domesticated lifestyle.</title>
        <authorList>
            <person name="Auxier B."/>
            <person name="Grum-Grzhimaylo A."/>
            <person name="Cardenas M.E."/>
            <person name="Lodge J.D."/>
            <person name="Laessoe T."/>
            <person name="Pedersen O."/>
            <person name="Smith M.E."/>
            <person name="Kuyper T.W."/>
            <person name="Franco-Molano E.A."/>
            <person name="Baroni T.J."/>
            <person name="Aanen D.K."/>
        </authorList>
    </citation>
    <scope>NUCLEOTIDE SEQUENCE</scope>
    <source>
        <strain evidence="11">D49</strain>
    </source>
</reference>
<dbReference type="GO" id="GO:0034399">
    <property type="term" value="C:nuclear periphery"/>
    <property type="evidence" value="ECO:0007669"/>
    <property type="project" value="TreeGrafter"/>
</dbReference>
<keyword evidence="6" id="KW-0539">Nucleus</keyword>
<dbReference type="InterPro" id="IPR025856">
    <property type="entry name" value="HeH/LEM_domain"/>
</dbReference>
<evidence type="ECO:0000256" key="6">
    <source>
        <dbReference type="ARBA" id="ARBA00023242"/>
    </source>
</evidence>
<dbReference type="AlphaFoldDB" id="A0A9P7KN62"/>
<dbReference type="Pfam" id="PF09402">
    <property type="entry name" value="MSC"/>
    <property type="match status" value="1"/>
</dbReference>
<evidence type="ECO:0000256" key="1">
    <source>
        <dbReference type="ARBA" id="ARBA00004540"/>
    </source>
</evidence>
<comment type="subcellular location">
    <subcellularLocation>
        <location evidence="1">Nucleus inner membrane</location>
    </subcellularLocation>
</comment>
<protein>
    <submittedName>
        <fullName evidence="11">Uncharacterized protein</fullName>
    </submittedName>
</protein>
<gene>
    <name evidence="11" type="ORF">H0H81_001166</name>
</gene>
<dbReference type="GO" id="GO:0005783">
    <property type="term" value="C:endoplasmic reticulum"/>
    <property type="evidence" value="ECO:0007669"/>
    <property type="project" value="TreeGrafter"/>
</dbReference>
<dbReference type="PANTHER" id="PTHR47808">
    <property type="entry name" value="INNER NUCLEAR MEMBRANE PROTEIN HEH2-RELATED"/>
    <property type="match status" value="1"/>
</dbReference>
<evidence type="ECO:0000313" key="11">
    <source>
        <dbReference type="EMBL" id="KAG5654525.1"/>
    </source>
</evidence>
<comment type="caution">
    <text evidence="11">The sequence shown here is derived from an EMBL/GenBank/DDBJ whole genome shotgun (WGS) entry which is preliminary data.</text>
</comment>
<evidence type="ECO:0000256" key="5">
    <source>
        <dbReference type="ARBA" id="ARBA00023136"/>
    </source>
</evidence>
<keyword evidence="2" id="KW-0597">Phosphoprotein</keyword>
<dbReference type="OrthoDB" id="5376590at2759"/>
<dbReference type="Pfam" id="PF12949">
    <property type="entry name" value="HeH"/>
    <property type="match status" value="1"/>
</dbReference>
<dbReference type="EMBL" id="JABCKI010000006">
    <property type="protein sequence ID" value="KAG5654525.1"/>
    <property type="molecule type" value="Genomic_DNA"/>
</dbReference>
<dbReference type="Gene3D" id="1.10.10.1180">
    <property type="entry name" value="MAN1, winged-helix domain"/>
    <property type="match status" value="1"/>
</dbReference>
<feature type="compositionally biased region" description="Basic residues" evidence="7">
    <location>
        <begin position="217"/>
        <end position="230"/>
    </location>
</feature>
<keyword evidence="5 8" id="KW-0472">Membrane</keyword>
<keyword evidence="4 8" id="KW-1133">Transmembrane helix</keyword>
<reference evidence="11" key="1">
    <citation type="submission" date="2021-02" db="EMBL/GenBank/DDBJ databases">
        <authorList>
            <person name="Nieuwenhuis M."/>
            <person name="Van De Peppel L.J.J."/>
        </authorList>
    </citation>
    <scope>NUCLEOTIDE SEQUENCE</scope>
    <source>
        <strain evidence="11">D49</strain>
    </source>
</reference>
<evidence type="ECO:0000256" key="2">
    <source>
        <dbReference type="ARBA" id="ARBA00022553"/>
    </source>
</evidence>
<dbReference type="PANTHER" id="PTHR47808:SF2">
    <property type="entry name" value="LEM DOMAIN-CONTAINING PROTEIN 2"/>
    <property type="match status" value="1"/>
</dbReference>
<proteinExistence type="predicted"/>
<evidence type="ECO:0000256" key="3">
    <source>
        <dbReference type="ARBA" id="ARBA00022692"/>
    </source>
</evidence>